<gene>
    <name evidence="11" type="ORF">LY60_01783</name>
</gene>
<evidence type="ECO:0000313" key="12">
    <source>
        <dbReference type="Proteomes" id="UP000315343"/>
    </source>
</evidence>
<dbReference type="InterPro" id="IPR027383">
    <property type="entry name" value="Znf_put"/>
</dbReference>
<dbReference type="Pfam" id="PF14257">
    <property type="entry name" value="DUF4349"/>
    <property type="match status" value="1"/>
</dbReference>
<evidence type="ECO:0000256" key="4">
    <source>
        <dbReference type="ARBA" id="ARBA00023136"/>
    </source>
</evidence>
<organism evidence="11 12">
    <name type="scientific">Sedimentibacter saalensis</name>
    <dbReference type="NCBI Taxonomy" id="130788"/>
    <lineage>
        <taxon>Bacteria</taxon>
        <taxon>Bacillati</taxon>
        <taxon>Bacillota</taxon>
        <taxon>Tissierellia</taxon>
        <taxon>Sedimentibacter</taxon>
    </lineage>
</organism>
<evidence type="ECO:0000256" key="2">
    <source>
        <dbReference type="ARBA" id="ARBA00022692"/>
    </source>
</evidence>
<evidence type="ECO:0000256" key="1">
    <source>
        <dbReference type="ARBA" id="ARBA00004167"/>
    </source>
</evidence>
<comment type="caution">
    <text evidence="11">The sequence shown here is derived from an EMBL/GenBank/DDBJ whole genome shotgun (WGS) entry which is preliminary data.</text>
</comment>
<dbReference type="Pfam" id="PF13490">
    <property type="entry name" value="zf-HC2"/>
    <property type="match status" value="1"/>
</dbReference>
<dbReference type="GO" id="GO:0016020">
    <property type="term" value="C:membrane"/>
    <property type="evidence" value="ECO:0007669"/>
    <property type="project" value="UniProtKB-SubCell"/>
</dbReference>
<feature type="domain" description="Putative zinc-finger" evidence="9">
    <location>
        <begin position="3"/>
        <end position="37"/>
    </location>
</feature>
<accession>A0A562JBD9</accession>
<keyword evidence="3 8" id="KW-1133">Transmembrane helix</keyword>
<protein>
    <recommendedName>
        <fullName evidence="6">Anti-sigma-W factor RsiW</fullName>
    </recommendedName>
</protein>
<evidence type="ECO:0000259" key="9">
    <source>
        <dbReference type="Pfam" id="PF13490"/>
    </source>
</evidence>
<comment type="similarity">
    <text evidence="5">Belongs to the zinc-associated anti-sigma factor (ZAS) superfamily. Anti-sigma-W factor family.</text>
</comment>
<sequence>MNCNEVRELLSLYIDDELDENEKLLVEEHLKTCEECQKELEEYKKIIQALQEIPDEEPPLGYCKRLHEKLLAAEAEKSEFHEPNIKEAPAEITEIKRKSKSKISRWVKYGSLAAALVLVFLVYGMNNLGMKNSKAEMSYDTAQYNGATEAPAAPAEIADYGFTMDGRGTSEAEESKAKYDNQYSLMSAPENEMKIIKTGSLRVETKDYENFISNMTIEVQNLGGYIENSSSEVYQVFENDDRLMYGNHKIRVPQESFYEFINFIESSSLVKIKNISETDVTKEYYEKDNKVKNLEVQEEHLRSLFDKAQTVEEMLLIENELRRVRTEIDALNISLKDIDDRAGMSTISLTVDEVLAADFNLASKNNVWDKSKEGFIMTVNSIIRTFENLLIYIVSVSPILIPAIIILVIVLVRVKKYMKNRHKL</sequence>
<comment type="subcellular location">
    <subcellularLocation>
        <location evidence="1">Membrane</location>
        <topology evidence="1">Single-pass membrane protein</topology>
    </subcellularLocation>
</comment>
<dbReference type="Proteomes" id="UP000315343">
    <property type="component" value="Unassembled WGS sequence"/>
</dbReference>
<evidence type="ECO:0000313" key="11">
    <source>
        <dbReference type="EMBL" id="TWH80521.1"/>
    </source>
</evidence>
<dbReference type="Gene3D" id="1.10.10.1320">
    <property type="entry name" value="Anti-sigma factor, zinc-finger domain"/>
    <property type="match status" value="1"/>
</dbReference>
<feature type="coiled-coil region" evidence="7">
    <location>
        <begin position="26"/>
        <end position="53"/>
    </location>
</feature>
<reference evidence="11 12" key="1">
    <citation type="submission" date="2019-07" db="EMBL/GenBank/DDBJ databases">
        <title>Genomic Encyclopedia of Type Strains, Phase I: the one thousand microbial genomes (KMG-I) project.</title>
        <authorList>
            <person name="Kyrpides N."/>
        </authorList>
    </citation>
    <scope>NUCLEOTIDE SEQUENCE [LARGE SCALE GENOMIC DNA]</scope>
    <source>
        <strain evidence="11 12">DSM 13558</strain>
    </source>
</reference>
<dbReference type="GO" id="GO:0016989">
    <property type="term" value="F:sigma factor antagonist activity"/>
    <property type="evidence" value="ECO:0007669"/>
    <property type="project" value="TreeGrafter"/>
</dbReference>
<keyword evidence="4 8" id="KW-0472">Membrane</keyword>
<dbReference type="EMBL" id="VLKH01000004">
    <property type="protein sequence ID" value="TWH80521.1"/>
    <property type="molecule type" value="Genomic_DNA"/>
</dbReference>
<evidence type="ECO:0000256" key="8">
    <source>
        <dbReference type="SAM" id="Phobius"/>
    </source>
</evidence>
<dbReference type="GO" id="GO:0006417">
    <property type="term" value="P:regulation of translation"/>
    <property type="evidence" value="ECO:0007669"/>
    <property type="project" value="TreeGrafter"/>
</dbReference>
<name>A0A562JBD9_9FIRM</name>
<dbReference type="InterPro" id="IPR025645">
    <property type="entry name" value="DUF4349"/>
</dbReference>
<evidence type="ECO:0000256" key="3">
    <source>
        <dbReference type="ARBA" id="ARBA00022989"/>
    </source>
</evidence>
<evidence type="ECO:0000256" key="5">
    <source>
        <dbReference type="ARBA" id="ARBA00024353"/>
    </source>
</evidence>
<feature type="transmembrane region" description="Helical" evidence="8">
    <location>
        <begin position="106"/>
        <end position="125"/>
    </location>
</feature>
<evidence type="ECO:0000256" key="7">
    <source>
        <dbReference type="SAM" id="Coils"/>
    </source>
</evidence>
<dbReference type="PANTHER" id="PTHR37461:SF1">
    <property type="entry name" value="ANTI-SIGMA-K FACTOR RSKA"/>
    <property type="match status" value="1"/>
</dbReference>
<dbReference type="InterPro" id="IPR041916">
    <property type="entry name" value="Anti_sigma_zinc_sf"/>
</dbReference>
<evidence type="ECO:0000259" key="10">
    <source>
        <dbReference type="Pfam" id="PF14257"/>
    </source>
</evidence>
<keyword evidence="2 8" id="KW-0812">Transmembrane</keyword>
<dbReference type="RefSeq" id="WP_145082455.1">
    <property type="nucleotide sequence ID" value="NZ_VLKH01000004.1"/>
</dbReference>
<feature type="domain" description="DUF4349" evidence="10">
    <location>
        <begin position="194"/>
        <end position="410"/>
    </location>
</feature>
<dbReference type="PANTHER" id="PTHR37461">
    <property type="entry name" value="ANTI-SIGMA-K FACTOR RSKA"/>
    <property type="match status" value="1"/>
</dbReference>
<dbReference type="AlphaFoldDB" id="A0A562JBD9"/>
<keyword evidence="12" id="KW-1185">Reference proteome</keyword>
<keyword evidence="7" id="KW-0175">Coiled coil</keyword>
<proteinExistence type="inferred from homology"/>
<feature type="transmembrane region" description="Helical" evidence="8">
    <location>
        <begin position="389"/>
        <end position="414"/>
    </location>
</feature>
<evidence type="ECO:0000256" key="6">
    <source>
        <dbReference type="ARBA" id="ARBA00024438"/>
    </source>
</evidence>
<dbReference type="InterPro" id="IPR051474">
    <property type="entry name" value="Anti-sigma-K/W_factor"/>
</dbReference>
<dbReference type="OrthoDB" id="6194834at2"/>